<comment type="caution">
    <text evidence="5">The sequence shown here is derived from an EMBL/GenBank/DDBJ whole genome shotgun (WGS) entry which is preliminary data.</text>
</comment>
<evidence type="ECO:0000313" key="5">
    <source>
        <dbReference type="EMBL" id="KMO69795.1"/>
    </source>
</evidence>
<protein>
    <recommendedName>
        <fullName evidence="7">ESX-1 secretion-associated protein EspG1</fullName>
    </recommendedName>
</protein>
<dbReference type="SMR" id="A0A0J6VFK3"/>
<evidence type="ECO:0000256" key="3">
    <source>
        <dbReference type="ARBA" id="ARBA00022490"/>
    </source>
</evidence>
<accession>A0A0J6VFK3</accession>
<dbReference type="AlphaFoldDB" id="A0A0J6VFK3"/>
<evidence type="ECO:0000256" key="4">
    <source>
        <dbReference type="ARBA" id="ARBA00023186"/>
    </source>
</evidence>
<keyword evidence="4" id="KW-0143">Chaperone</keyword>
<evidence type="ECO:0008006" key="7">
    <source>
        <dbReference type="Google" id="ProtNLM"/>
    </source>
</evidence>
<dbReference type="InterPro" id="IPR025734">
    <property type="entry name" value="EspG"/>
</dbReference>
<gene>
    <name evidence="5" type="ORF">MCHLDSM_05907</name>
</gene>
<dbReference type="PATRIC" id="fig|37916.4.peg.5927"/>
<reference evidence="5 6" key="1">
    <citation type="journal article" date="2015" name="Genome Biol. Evol.">
        <title>Characterization of Three Mycobacterium spp. with Potential Use in Bioremediation by Genome Sequencing and Comparative Genomics.</title>
        <authorList>
            <person name="Das S."/>
            <person name="Pettersson B.M."/>
            <person name="Behra P.R."/>
            <person name="Ramesh M."/>
            <person name="Dasgupta S."/>
            <person name="Bhattacharya A."/>
            <person name="Kirsebom L.A."/>
        </authorList>
    </citation>
    <scope>NUCLEOTIDE SEQUENCE [LARGE SCALE GENOMIC DNA]</scope>
    <source>
        <strain evidence="5 6">DSM 43826</strain>
    </source>
</reference>
<keyword evidence="3" id="KW-0963">Cytoplasm</keyword>
<dbReference type="GO" id="GO:0005737">
    <property type="term" value="C:cytoplasm"/>
    <property type="evidence" value="ECO:0007669"/>
    <property type="project" value="UniProtKB-SubCell"/>
</dbReference>
<dbReference type="EMBL" id="JYNL01000065">
    <property type="protein sequence ID" value="KMO69795.1"/>
    <property type="molecule type" value="Genomic_DNA"/>
</dbReference>
<evidence type="ECO:0000256" key="1">
    <source>
        <dbReference type="ARBA" id="ARBA00004496"/>
    </source>
</evidence>
<dbReference type="RefSeq" id="WP_048473050.1">
    <property type="nucleotide sequence ID" value="NZ_JYNL01000065.1"/>
</dbReference>
<evidence type="ECO:0000313" key="6">
    <source>
        <dbReference type="Proteomes" id="UP000036513"/>
    </source>
</evidence>
<evidence type="ECO:0000256" key="2">
    <source>
        <dbReference type="ARBA" id="ARBA00006411"/>
    </source>
</evidence>
<dbReference type="Proteomes" id="UP000036513">
    <property type="component" value="Unassembled WGS sequence"/>
</dbReference>
<organism evidence="5 6">
    <name type="scientific">Mycolicibacterium chlorophenolicum</name>
    <dbReference type="NCBI Taxonomy" id="37916"/>
    <lineage>
        <taxon>Bacteria</taxon>
        <taxon>Bacillati</taxon>
        <taxon>Actinomycetota</taxon>
        <taxon>Actinomycetes</taxon>
        <taxon>Mycobacteriales</taxon>
        <taxon>Mycobacteriaceae</taxon>
        <taxon>Mycolicibacterium</taxon>
    </lineage>
</organism>
<dbReference type="Pfam" id="PF14011">
    <property type="entry name" value="ESX-1_EspG"/>
    <property type="match status" value="1"/>
</dbReference>
<sequence length="284" mass="30926">MLTTSKTCVWTLQALLGVERMPTPLRLKPFIPSAHGDLIVETTQGRQPLQATAEYHDLMRIGVVDERGQVDDVVRDWMTVLSRAEREVMLVIRRPNQPATDDTPATVHERVLVVCRYQKYLAMAALDGDEMVIGGVGETDDPAQQIDLTCNMLIPALGDHPPADIDGINVPKDLIAREMEAGGRSAEGIQAALRRAGLSPWEVEVVQAATKLDDSAMGVVAVIDNGAQIHVHPRVLAVADTEYGRISFTTTAGADGTEWLSIWPITPTSLRQDLSDLLAVPQLV</sequence>
<proteinExistence type="inferred from homology"/>
<comment type="subcellular location">
    <subcellularLocation>
        <location evidence="1">Cytoplasm</location>
    </subcellularLocation>
</comment>
<dbReference type="STRING" id="37916.MCHLDSM_05907"/>
<keyword evidence="6" id="KW-1185">Reference proteome</keyword>
<name>A0A0J6VFK3_9MYCO</name>
<comment type="similarity">
    <text evidence="2">Belongs to the EspG family.</text>
</comment>